<evidence type="ECO:0000313" key="4">
    <source>
        <dbReference type="Proteomes" id="UP000323258"/>
    </source>
</evidence>
<dbReference type="InterPro" id="IPR013538">
    <property type="entry name" value="ASHA1/2-like_C"/>
</dbReference>
<dbReference type="CDD" id="cd08899">
    <property type="entry name" value="SRPBCC_CalC_Aha1-like_6"/>
    <property type="match status" value="1"/>
</dbReference>
<proteinExistence type="inferred from homology"/>
<comment type="similarity">
    <text evidence="1">Belongs to the AHA1 family.</text>
</comment>
<evidence type="ECO:0000313" key="3">
    <source>
        <dbReference type="EMBL" id="TYR29794.1"/>
    </source>
</evidence>
<feature type="domain" description="Activator of Hsp90 ATPase homologue 1/2-like C-terminal" evidence="2">
    <location>
        <begin position="27"/>
        <end position="151"/>
    </location>
</feature>
<reference evidence="3 4" key="1">
    <citation type="submission" date="2019-08" db="EMBL/GenBank/DDBJ databases">
        <authorList>
            <person name="Seo Y.L."/>
        </authorList>
    </citation>
    <scope>NUCLEOTIDE SEQUENCE [LARGE SCALE GENOMIC DNA]</scope>
    <source>
        <strain evidence="3 4">MaA-C15</strain>
    </source>
</reference>
<sequence length="336" mass="38333">MRDPESDGQGIVTEPRTVRIERLLPGPAERVWDYLTDPQKRGQWLAAGPMQAHAGGRVEHLFRHRELSHEETPARYRGFENSPPMFGEVTQWDPPRVLAYTWPGDNGSSEVTFELYPEGRDVLLVLTHRRLADSDTMVSVASGWDAHLGILIDRLKGDTPRGFWSAHARLEGVYRCRFRFLSEQGTTPQHAVRVEREFDATPAALYAAWTDLAVMNLWFGRVEADIRVGGSYRVESDGDDGEVFAHKGKYLALEPGRFVRMTFAVDTDEPNPYLDEFILISFHGRSEGRTLLRLDNGWDGLGPTEQDVEAAREGWSMWLDLLDRMFDHKPELRQLL</sequence>
<dbReference type="Pfam" id="PF08327">
    <property type="entry name" value="AHSA1"/>
    <property type="match status" value="2"/>
</dbReference>
<protein>
    <recommendedName>
        <fullName evidence="2">Activator of Hsp90 ATPase homologue 1/2-like C-terminal domain-containing protein</fullName>
    </recommendedName>
</protein>
<dbReference type="CDD" id="cd07814">
    <property type="entry name" value="SRPBCC_CalC_Aha1-like"/>
    <property type="match status" value="1"/>
</dbReference>
<dbReference type="EMBL" id="VSZS01000068">
    <property type="protein sequence ID" value="TYR29794.1"/>
    <property type="molecule type" value="Genomic_DNA"/>
</dbReference>
<keyword evidence="4" id="KW-1185">Reference proteome</keyword>
<dbReference type="Proteomes" id="UP000323258">
    <property type="component" value="Unassembled WGS sequence"/>
</dbReference>
<evidence type="ECO:0000259" key="2">
    <source>
        <dbReference type="Pfam" id="PF08327"/>
    </source>
</evidence>
<dbReference type="AlphaFoldDB" id="A0A5D4GNU6"/>
<dbReference type="Gene3D" id="3.30.530.20">
    <property type="match status" value="2"/>
</dbReference>
<reference evidence="3 4" key="2">
    <citation type="submission" date="2019-09" db="EMBL/GenBank/DDBJ databases">
        <title>Mesorhizobium sp. MaA-C15 isolated from Microcystis aeruginosa.</title>
        <authorList>
            <person name="Jeong S.E."/>
            <person name="Jin H.M."/>
            <person name="Jeon C.O."/>
        </authorList>
    </citation>
    <scope>NUCLEOTIDE SEQUENCE [LARGE SCALE GENOMIC DNA]</scope>
    <source>
        <strain evidence="3 4">MaA-C15</strain>
    </source>
</reference>
<gene>
    <name evidence="3" type="ORF">FY036_23470</name>
</gene>
<comment type="caution">
    <text evidence="3">The sequence shown here is derived from an EMBL/GenBank/DDBJ whole genome shotgun (WGS) entry which is preliminary data.</text>
</comment>
<feature type="domain" description="Activator of Hsp90 ATPase homologue 1/2-like C-terminal" evidence="2">
    <location>
        <begin position="199"/>
        <end position="326"/>
    </location>
</feature>
<evidence type="ECO:0000256" key="1">
    <source>
        <dbReference type="ARBA" id="ARBA00006817"/>
    </source>
</evidence>
<dbReference type="SUPFAM" id="SSF55961">
    <property type="entry name" value="Bet v1-like"/>
    <property type="match status" value="2"/>
</dbReference>
<name>A0A5D4GNU6_9HYPH</name>
<accession>A0A5D4GNU6</accession>
<dbReference type="InterPro" id="IPR023393">
    <property type="entry name" value="START-like_dom_sf"/>
</dbReference>
<organism evidence="3 4">
    <name type="scientific">Neoaquamicrobium microcysteis</name>
    <dbReference type="NCBI Taxonomy" id="2682781"/>
    <lineage>
        <taxon>Bacteria</taxon>
        <taxon>Pseudomonadati</taxon>
        <taxon>Pseudomonadota</taxon>
        <taxon>Alphaproteobacteria</taxon>
        <taxon>Hyphomicrobiales</taxon>
        <taxon>Phyllobacteriaceae</taxon>
        <taxon>Neoaquamicrobium</taxon>
    </lineage>
</organism>